<dbReference type="RefSeq" id="XP_023949475.2">
    <property type="nucleotide sequence ID" value="XM_024093707.2"/>
</dbReference>
<feature type="region of interest" description="Disordered" evidence="1">
    <location>
        <begin position="1124"/>
        <end position="1168"/>
    </location>
</feature>
<feature type="compositionally biased region" description="Polar residues" evidence="1">
    <location>
        <begin position="1153"/>
        <end position="1168"/>
    </location>
</feature>
<dbReference type="KEGG" id="bany:112054059"/>
<reference evidence="3 4" key="1">
    <citation type="submission" date="2025-05" db="UniProtKB">
        <authorList>
            <consortium name="RefSeq"/>
        </authorList>
    </citation>
    <scope>IDENTIFICATION</scope>
</reference>
<dbReference type="GeneID" id="112054059"/>
<evidence type="ECO:0000256" key="1">
    <source>
        <dbReference type="SAM" id="MobiDB-lite"/>
    </source>
</evidence>
<feature type="region of interest" description="Disordered" evidence="1">
    <location>
        <begin position="848"/>
        <end position="870"/>
    </location>
</feature>
<name>A0A6J1NP31_BICAN</name>
<feature type="compositionally biased region" description="Basic and acidic residues" evidence="1">
    <location>
        <begin position="368"/>
        <end position="396"/>
    </location>
</feature>
<protein>
    <submittedName>
        <fullName evidence="3 4">FK506-binding protein 5 isoform X1</fullName>
    </submittedName>
</protein>
<dbReference type="Proteomes" id="UP001652582">
    <property type="component" value="Chromosome 22"/>
</dbReference>
<feature type="region of interest" description="Disordered" evidence="1">
    <location>
        <begin position="1221"/>
        <end position="1288"/>
    </location>
</feature>
<accession>A0A6J1NP31</accession>
<evidence type="ECO:0000313" key="2">
    <source>
        <dbReference type="Proteomes" id="UP001652582"/>
    </source>
</evidence>
<feature type="compositionally biased region" description="Polar residues" evidence="1">
    <location>
        <begin position="567"/>
        <end position="576"/>
    </location>
</feature>
<feature type="compositionally biased region" description="Polar residues" evidence="1">
    <location>
        <begin position="976"/>
        <end position="989"/>
    </location>
</feature>
<feature type="compositionally biased region" description="Pro residues" evidence="1">
    <location>
        <begin position="1009"/>
        <end position="1023"/>
    </location>
</feature>
<feature type="region of interest" description="Disordered" evidence="1">
    <location>
        <begin position="90"/>
        <end position="122"/>
    </location>
</feature>
<gene>
    <name evidence="3 4" type="primary">LOC112054059</name>
</gene>
<feature type="region of interest" description="Disordered" evidence="1">
    <location>
        <begin position="901"/>
        <end position="1053"/>
    </location>
</feature>
<dbReference type="RefSeq" id="XP_052744452.1">
    <property type="nucleotide sequence ID" value="XM_052888492.1"/>
</dbReference>
<feature type="compositionally biased region" description="Basic and acidic residues" evidence="1">
    <location>
        <begin position="555"/>
        <end position="566"/>
    </location>
</feature>
<feature type="compositionally biased region" description="Basic and acidic residues" evidence="1">
    <location>
        <begin position="625"/>
        <end position="640"/>
    </location>
</feature>
<feature type="compositionally biased region" description="Acidic residues" evidence="1">
    <location>
        <begin position="411"/>
        <end position="436"/>
    </location>
</feature>
<feature type="region of interest" description="Disordered" evidence="1">
    <location>
        <begin position="877"/>
        <end position="896"/>
    </location>
</feature>
<evidence type="ECO:0000313" key="4">
    <source>
        <dbReference type="RefSeq" id="XP_052744452.1"/>
    </source>
</evidence>
<feature type="compositionally biased region" description="Low complexity" evidence="1">
    <location>
        <begin position="1126"/>
        <end position="1137"/>
    </location>
</feature>
<organism evidence="2 3">
    <name type="scientific">Bicyclus anynana</name>
    <name type="common">Squinting bush brown butterfly</name>
    <dbReference type="NCBI Taxonomy" id="110368"/>
    <lineage>
        <taxon>Eukaryota</taxon>
        <taxon>Metazoa</taxon>
        <taxon>Ecdysozoa</taxon>
        <taxon>Arthropoda</taxon>
        <taxon>Hexapoda</taxon>
        <taxon>Insecta</taxon>
        <taxon>Pterygota</taxon>
        <taxon>Neoptera</taxon>
        <taxon>Endopterygota</taxon>
        <taxon>Lepidoptera</taxon>
        <taxon>Glossata</taxon>
        <taxon>Ditrysia</taxon>
        <taxon>Papilionoidea</taxon>
        <taxon>Nymphalidae</taxon>
        <taxon>Satyrinae</taxon>
        <taxon>Satyrini</taxon>
        <taxon>Mycalesina</taxon>
        <taxon>Bicyclus</taxon>
    </lineage>
</organism>
<dbReference type="OrthoDB" id="6107953at2759"/>
<feature type="region of interest" description="Disordered" evidence="1">
    <location>
        <begin position="310"/>
        <end position="640"/>
    </location>
</feature>
<feature type="compositionally biased region" description="Basic and acidic residues" evidence="1">
    <location>
        <begin position="444"/>
        <end position="455"/>
    </location>
</feature>
<proteinExistence type="predicted"/>
<keyword evidence="2" id="KW-1185">Reference proteome</keyword>
<feature type="compositionally biased region" description="Polar residues" evidence="1">
    <location>
        <begin position="901"/>
        <end position="912"/>
    </location>
</feature>
<feature type="compositionally biased region" description="Acidic residues" evidence="1">
    <location>
        <begin position="327"/>
        <end position="361"/>
    </location>
</feature>
<feature type="compositionally biased region" description="Polar residues" evidence="1">
    <location>
        <begin position="397"/>
        <end position="409"/>
    </location>
</feature>
<feature type="compositionally biased region" description="Polar residues" evidence="1">
    <location>
        <begin position="1272"/>
        <end position="1283"/>
    </location>
</feature>
<feature type="compositionally biased region" description="Polar residues" evidence="1">
    <location>
        <begin position="947"/>
        <end position="969"/>
    </location>
</feature>
<feature type="compositionally biased region" description="Basic and acidic residues" evidence="1">
    <location>
        <begin position="310"/>
        <end position="326"/>
    </location>
</feature>
<feature type="compositionally biased region" description="Polar residues" evidence="1">
    <location>
        <begin position="848"/>
        <end position="859"/>
    </location>
</feature>
<feature type="region of interest" description="Disordered" evidence="1">
    <location>
        <begin position="220"/>
        <end position="282"/>
    </location>
</feature>
<feature type="compositionally biased region" description="Low complexity" evidence="1">
    <location>
        <begin position="860"/>
        <end position="870"/>
    </location>
</feature>
<sequence>MNPPSALYGAMNKERKPFTYTPGGLDLTEIKSERMAQRLMRNAMNQGLPETQIQTVQSPPVQFNHSAIPNFNCLPVQVFPTFALPANPKSLLRSRSNPDPPKELPINKTPAPSLFISDNKDRDQDKVVNKPSLLSLNNNGSVSTNDSKCISNTSSLFQPASYIPDSRAEITLPEKSFDAEYFILEPHGNIKLTGNEINKIEDNYKPVSNIFGDTAFNIEKDPEPLASPASQERTANDTEQKKVKVIKKQTKTSENEAEQNGDTEAAIVVKLPSKKSSAKTETKVEVLKKILPDGSIEEVKTTTTKTTIDGKTEIKKETETRILPKEEDNDTVEIEEEEEEENEDVVIEENEVEQNDDEELESNTNVNSKDESKEEMQNELEIKENGHIISGEEKVEISTTKKVVITQSTDQESEKEQEEEEEEEEEEEIQDGDVEVEQVIVLKKVNESKLDKNDQNDSDDVEEINVDKEIEGAEEEEEEVIEEENVEEEQESATQEIKKDAQDADEDKEVEVEKAEAEEVEAEEVEAEEVEAEEVEGEEIETEEIDAENEPNEVEVEKQEEDKDLPQENNTTTISSKENDKLDQEEAENEEGEKQDKNEEENVDLSTTAPIQEESLPDNQNTTVSKDDSPKQEPKDEQERLVKITLEQKEPKVSFREPSVPLEKVEDVEIKPIGPAQEIIKKCHTEIITTTKDEPTGALSTQTNYNRIENIVTVNRTTKTLDHSYEPELNIPAAVKPFYVPPNDRILSTPQPISRPYQPVYTPEPQTERRHSLLLDRLSIERQIPIQQSDIYQNNYQYSNQNYEQNQWSQEPQSEVLTVSNVKPSTITKNQQWYQQSKREENITSNIVTPTPIMPSQLSQPQTQPQVQTQPQYQNYVQPQYTPKPEPQPTYTDFSKQNSFKSTNLQQNTYPTYTPKPSWVSSTFDSKPTPAANQYTTYDSKPAPAATQYNSAYDSKPTPASTQYNQYSTTKKESNESYQTSTQPFSSSYVPPPWEQDSSYIAGNQCYYEPPPPTTYTPSPNPSWKPTQPASKFTKPKPTSYIPPAPNQSFVKPVSSSDLNVLPGRKTYYSEYERRYISVPESTYIPTETKYQAQPDPSPQFYYDNNEPVEPVEPQWRKELREFTEKTSQTTITQTEKTSVKPPWEEDPKYATGYTNTSTVTPSWTQTLRPRSWRERSYETEYIGSKEWPKTNTLGRGRPHSSYVRNNVDTIRERTRGVSVDRYNPNSYQPPLPSEHPPVQSHTLTQSIHPKAYHNPSVPAYHSRTSAESREQTTPYIQRTWSESKAPPVQSRSFKYLQWITGTED</sequence>
<feature type="compositionally biased region" description="Acidic residues" evidence="1">
    <location>
        <begin position="518"/>
        <end position="554"/>
    </location>
</feature>
<feature type="compositionally biased region" description="Acidic residues" evidence="1">
    <location>
        <begin position="472"/>
        <end position="491"/>
    </location>
</feature>
<evidence type="ECO:0000313" key="3">
    <source>
        <dbReference type="RefSeq" id="XP_023949475.2"/>
    </source>
</evidence>
<feature type="compositionally biased region" description="Polar residues" evidence="1">
    <location>
        <begin position="919"/>
        <end position="939"/>
    </location>
</feature>